<feature type="domain" description="ABC transporter" evidence="8">
    <location>
        <begin position="333"/>
        <end position="566"/>
    </location>
</feature>
<organism evidence="10 11">
    <name type="scientific">Austwickia chelonae NBRC 105200</name>
    <dbReference type="NCBI Taxonomy" id="1184607"/>
    <lineage>
        <taxon>Bacteria</taxon>
        <taxon>Bacillati</taxon>
        <taxon>Actinomycetota</taxon>
        <taxon>Actinomycetes</taxon>
        <taxon>Micrococcales</taxon>
        <taxon>Dermatophilaceae</taxon>
        <taxon>Austwickia</taxon>
    </lineage>
</organism>
<dbReference type="Gene3D" id="3.40.50.300">
    <property type="entry name" value="P-loop containing nucleotide triphosphate hydrolases"/>
    <property type="match status" value="1"/>
</dbReference>
<feature type="transmembrane region" description="Helical" evidence="7">
    <location>
        <begin position="239"/>
        <end position="262"/>
    </location>
</feature>
<sequence length="581" mass="62243">MSWHATAALLALAWRTDRRLVLLSTALSAAYLIQSFQPVIVSGLVDFGLAKNLGGALLLGCAALACWGGNWLLVVVGVGSQNVLHVRIVEAVNLRLLAALTLLRHQNDADENRIAHLRTRLAEGGEQIGDAWSATIRMLNSFIFPIGVVASASTLNRWSPLLGLACVPAFVVASGQARCAVQTDRVAGGHGWLVLDMLRTYAHAPSSRQSVAMQYSDSLTEQFTTRTRRWAAARRRGDLRIAAMGIGAQLVYICAAVAVVALSLSESSGADRNAGAVVGVSLAALVLYGSVFGLQQALVEFLSISHRINDLEEFECLCRRSERHILLGAPGDIVFEEVSVRFTNGHEGLRQVSFTIGHGEKVAVVGRNGAGKSTLIDTIVGILAPSAGRITVGDPEVPSQMDTTCTGVFQTPLRLALSLRTEIAAGRGNRMDEVTSEEALHALAPFEHRIGVDGPADLARDLGATDLSGGQWQLIASARPRVDDRAWLVVLDEPSSALDPLHEDQLFARDFGDLPSSTTRIMVSHSFAAGIRADRIIHLDEGRVVATGTHEELMAGDPEYARDVLKRKAAYSSDDTGLPPR</sequence>
<gene>
    <name evidence="10" type="ORF">AUCHE_06_00070</name>
</gene>
<dbReference type="SUPFAM" id="SSF52540">
    <property type="entry name" value="P-loop containing nucleoside triphosphate hydrolases"/>
    <property type="match status" value="1"/>
</dbReference>
<comment type="subcellular location">
    <subcellularLocation>
        <location evidence="1">Cell membrane</location>
        <topology evidence="1">Multi-pass membrane protein</topology>
    </subcellularLocation>
</comment>
<dbReference type="InterPro" id="IPR036640">
    <property type="entry name" value="ABC1_TM_sf"/>
</dbReference>
<feature type="transmembrane region" description="Helical" evidence="7">
    <location>
        <begin position="28"/>
        <end position="49"/>
    </location>
</feature>
<dbReference type="STRING" id="100225.SAMN05421595_0239"/>
<dbReference type="InterPro" id="IPR039421">
    <property type="entry name" value="Type_1_exporter"/>
</dbReference>
<dbReference type="Pfam" id="PF00005">
    <property type="entry name" value="ABC_tran"/>
    <property type="match status" value="1"/>
</dbReference>
<evidence type="ECO:0000256" key="5">
    <source>
        <dbReference type="ARBA" id="ARBA00022989"/>
    </source>
</evidence>
<dbReference type="PANTHER" id="PTHR24221:SF654">
    <property type="entry name" value="ATP-BINDING CASSETTE SUB-FAMILY B MEMBER 6"/>
    <property type="match status" value="1"/>
</dbReference>
<dbReference type="Proteomes" id="UP000008495">
    <property type="component" value="Unassembled WGS sequence"/>
</dbReference>
<dbReference type="PANTHER" id="PTHR24221">
    <property type="entry name" value="ATP-BINDING CASSETTE SUB-FAMILY B"/>
    <property type="match status" value="1"/>
</dbReference>
<keyword evidence="2 7" id="KW-0812">Transmembrane</keyword>
<dbReference type="InterPro" id="IPR003593">
    <property type="entry name" value="AAA+_ATPase"/>
</dbReference>
<keyword evidence="4" id="KW-0067">ATP-binding</keyword>
<evidence type="ECO:0000259" key="9">
    <source>
        <dbReference type="PROSITE" id="PS50929"/>
    </source>
</evidence>
<dbReference type="GO" id="GO:0005524">
    <property type="term" value="F:ATP binding"/>
    <property type="evidence" value="ECO:0007669"/>
    <property type="project" value="UniProtKB-KW"/>
</dbReference>
<dbReference type="InterPro" id="IPR003439">
    <property type="entry name" value="ABC_transporter-like_ATP-bd"/>
</dbReference>
<dbReference type="GO" id="GO:0005886">
    <property type="term" value="C:plasma membrane"/>
    <property type="evidence" value="ECO:0007669"/>
    <property type="project" value="UniProtKB-SubCell"/>
</dbReference>
<dbReference type="SMART" id="SM00382">
    <property type="entry name" value="AAA"/>
    <property type="match status" value="1"/>
</dbReference>
<dbReference type="SUPFAM" id="SSF90123">
    <property type="entry name" value="ABC transporter transmembrane region"/>
    <property type="match status" value="1"/>
</dbReference>
<dbReference type="Gene3D" id="1.20.1560.10">
    <property type="entry name" value="ABC transporter type 1, transmembrane domain"/>
    <property type="match status" value="1"/>
</dbReference>
<dbReference type="InterPro" id="IPR011527">
    <property type="entry name" value="ABC1_TM_dom"/>
</dbReference>
<dbReference type="InterPro" id="IPR027417">
    <property type="entry name" value="P-loop_NTPase"/>
</dbReference>
<evidence type="ECO:0000259" key="8">
    <source>
        <dbReference type="PROSITE" id="PS50893"/>
    </source>
</evidence>
<reference evidence="10 11" key="1">
    <citation type="submission" date="2012-08" db="EMBL/GenBank/DDBJ databases">
        <title>Whole genome shotgun sequence of Austwickia chelonae NBRC 105200.</title>
        <authorList>
            <person name="Yoshida I."/>
            <person name="Hosoyama A."/>
            <person name="Tsuchikane K."/>
            <person name="Katsumata H."/>
            <person name="Ando Y."/>
            <person name="Ohji S."/>
            <person name="Hamada M."/>
            <person name="Tamura T."/>
            <person name="Yamazoe A."/>
            <person name="Yamazaki S."/>
            <person name="Fujita N."/>
        </authorList>
    </citation>
    <scope>NUCLEOTIDE SEQUENCE [LARGE SCALE GENOMIC DNA]</scope>
    <source>
        <strain evidence="10 11">NBRC 105200</strain>
    </source>
</reference>
<accession>K6VQU0</accession>
<dbReference type="EMBL" id="BAGZ01000006">
    <property type="protein sequence ID" value="GAB77735.1"/>
    <property type="molecule type" value="Genomic_DNA"/>
</dbReference>
<keyword evidence="6 7" id="KW-0472">Membrane</keyword>
<evidence type="ECO:0000313" key="10">
    <source>
        <dbReference type="EMBL" id="GAB77735.1"/>
    </source>
</evidence>
<dbReference type="AlphaFoldDB" id="K6VQU0"/>
<proteinExistence type="predicted"/>
<evidence type="ECO:0008006" key="12">
    <source>
        <dbReference type="Google" id="ProtNLM"/>
    </source>
</evidence>
<evidence type="ECO:0000256" key="6">
    <source>
        <dbReference type="ARBA" id="ARBA00023136"/>
    </source>
</evidence>
<feature type="transmembrane region" description="Helical" evidence="7">
    <location>
        <begin position="274"/>
        <end position="294"/>
    </location>
</feature>
<name>K6VQU0_9MICO</name>
<keyword evidence="5 7" id="KW-1133">Transmembrane helix</keyword>
<comment type="caution">
    <text evidence="10">The sequence shown here is derived from an EMBL/GenBank/DDBJ whole genome shotgun (WGS) entry which is preliminary data.</text>
</comment>
<dbReference type="PROSITE" id="PS50893">
    <property type="entry name" value="ABC_TRANSPORTER_2"/>
    <property type="match status" value="1"/>
</dbReference>
<evidence type="ECO:0000256" key="2">
    <source>
        <dbReference type="ARBA" id="ARBA00022692"/>
    </source>
</evidence>
<dbReference type="GO" id="GO:0140359">
    <property type="term" value="F:ABC-type transporter activity"/>
    <property type="evidence" value="ECO:0007669"/>
    <property type="project" value="InterPro"/>
</dbReference>
<protein>
    <recommendedName>
        <fullName evidence="12">ABC transporter ATP-binding protein</fullName>
    </recommendedName>
</protein>
<feature type="transmembrane region" description="Helical" evidence="7">
    <location>
        <begin position="56"/>
        <end position="78"/>
    </location>
</feature>
<evidence type="ECO:0000256" key="4">
    <source>
        <dbReference type="ARBA" id="ARBA00022840"/>
    </source>
</evidence>
<dbReference type="eggNOG" id="COG1132">
    <property type="taxonomic scope" value="Bacteria"/>
</dbReference>
<evidence type="ECO:0000256" key="7">
    <source>
        <dbReference type="SAM" id="Phobius"/>
    </source>
</evidence>
<dbReference type="GO" id="GO:0016887">
    <property type="term" value="F:ATP hydrolysis activity"/>
    <property type="evidence" value="ECO:0007669"/>
    <property type="project" value="InterPro"/>
</dbReference>
<dbReference type="PROSITE" id="PS50929">
    <property type="entry name" value="ABC_TM1F"/>
    <property type="match status" value="1"/>
</dbReference>
<evidence type="ECO:0000256" key="3">
    <source>
        <dbReference type="ARBA" id="ARBA00022741"/>
    </source>
</evidence>
<keyword evidence="3" id="KW-0547">Nucleotide-binding</keyword>
<keyword evidence="11" id="KW-1185">Reference proteome</keyword>
<feature type="domain" description="ABC transmembrane type-1" evidence="9">
    <location>
        <begin position="32"/>
        <end position="174"/>
    </location>
</feature>
<dbReference type="GO" id="GO:0034040">
    <property type="term" value="F:ATPase-coupled lipid transmembrane transporter activity"/>
    <property type="evidence" value="ECO:0007669"/>
    <property type="project" value="TreeGrafter"/>
</dbReference>
<evidence type="ECO:0000313" key="11">
    <source>
        <dbReference type="Proteomes" id="UP000008495"/>
    </source>
</evidence>
<evidence type="ECO:0000256" key="1">
    <source>
        <dbReference type="ARBA" id="ARBA00004651"/>
    </source>
</evidence>